<dbReference type="PANTHER" id="PTHR42879">
    <property type="entry name" value="3-OXOACYL-(ACYL-CARRIER-PROTEIN) REDUCTASE"/>
    <property type="match status" value="1"/>
</dbReference>
<comment type="caution">
    <text evidence="3">The sequence shown here is derived from an EMBL/GenBank/DDBJ whole genome shotgun (WGS) entry which is preliminary data.</text>
</comment>
<evidence type="ECO:0000256" key="1">
    <source>
        <dbReference type="ARBA" id="ARBA00006484"/>
    </source>
</evidence>
<dbReference type="PRINTS" id="PR00081">
    <property type="entry name" value="GDHRDH"/>
</dbReference>
<name>A0A1F8BHW9_9BACT</name>
<dbReference type="STRING" id="1802519.A2961_01170"/>
<proteinExistence type="inferred from homology"/>
<reference evidence="3 4" key="1">
    <citation type="journal article" date="2016" name="Nat. Commun.">
        <title>Thousands of microbial genomes shed light on interconnected biogeochemical processes in an aquifer system.</title>
        <authorList>
            <person name="Anantharaman K."/>
            <person name="Brown C.T."/>
            <person name="Hug L.A."/>
            <person name="Sharon I."/>
            <person name="Castelle C.J."/>
            <person name="Probst A.J."/>
            <person name="Thomas B.C."/>
            <person name="Singh A."/>
            <person name="Wilkins M.J."/>
            <person name="Karaoz U."/>
            <person name="Brodie E.L."/>
            <person name="Williams K.H."/>
            <person name="Hubbard S.S."/>
            <person name="Banfield J.F."/>
        </authorList>
    </citation>
    <scope>NUCLEOTIDE SEQUENCE [LARGE SCALE GENOMIC DNA]</scope>
</reference>
<dbReference type="Proteomes" id="UP000177082">
    <property type="component" value="Unassembled WGS sequence"/>
</dbReference>
<evidence type="ECO:0008006" key="5">
    <source>
        <dbReference type="Google" id="ProtNLM"/>
    </source>
</evidence>
<accession>A0A1F8BHW9</accession>
<dbReference type="InterPro" id="IPR050259">
    <property type="entry name" value="SDR"/>
</dbReference>
<evidence type="ECO:0000256" key="2">
    <source>
        <dbReference type="RuleBase" id="RU000363"/>
    </source>
</evidence>
<dbReference type="EMBL" id="MGHF01000014">
    <property type="protein sequence ID" value="OGM63560.1"/>
    <property type="molecule type" value="Genomic_DNA"/>
</dbReference>
<dbReference type="AlphaFoldDB" id="A0A1F8BHW9"/>
<dbReference type="CDD" id="cd05233">
    <property type="entry name" value="SDR_c"/>
    <property type="match status" value="1"/>
</dbReference>
<dbReference type="Gene3D" id="3.40.50.720">
    <property type="entry name" value="NAD(P)-binding Rossmann-like Domain"/>
    <property type="match status" value="1"/>
</dbReference>
<evidence type="ECO:0000313" key="3">
    <source>
        <dbReference type="EMBL" id="OGM63560.1"/>
    </source>
</evidence>
<dbReference type="PANTHER" id="PTHR42879:SF2">
    <property type="entry name" value="3-OXOACYL-[ACYL-CARRIER-PROTEIN] REDUCTASE FABG"/>
    <property type="match status" value="1"/>
</dbReference>
<comment type="similarity">
    <text evidence="1 2">Belongs to the short-chain dehydrogenases/reductases (SDR) family.</text>
</comment>
<gene>
    <name evidence="3" type="ORF">A2961_01170</name>
</gene>
<dbReference type="InterPro" id="IPR002347">
    <property type="entry name" value="SDR_fam"/>
</dbReference>
<evidence type="ECO:0000313" key="4">
    <source>
        <dbReference type="Proteomes" id="UP000177082"/>
    </source>
</evidence>
<sequence length="247" mass="26539">MRLRNKVAIVTGSSSGIGEAVALALAKNGAKVIVNSRRNISGGETVVKEIKKIGGDATYIQADVSDGKQVKRLFSEALKKYKTVDILINNAGESKSGKLGDLENWNYQFNNILLSSVISSDEFLQIKSANLRKIVNISSIYGSTLGSNTSYLAYGAMKAGMNNLTVNLAKLHGSKVLVNAVVPGYTLTPPWGTNDVFSDTGVNKNTKIKRFVYPEEIAEMVVSILKNDAMTGQIITVDGGATLKDLY</sequence>
<dbReference type="Pfam" id="PF00106">
    <property type="entry name" value="adh_short"/>
    <property type="match status" value="1"/>
</dbReference>
<dbReference type="SUPFAM" id="SSF51735">
    <property type="entry name" value="NAD(P)-binding Rossmann-fold domains"/>
    <property type="match status" value="1"/>
</dbReference>
<dbReference type="PRINTS" id="PR00080">
    <property type="entry name" value="SDRFAMILY"/>
</dbReference>
<organism evidence="3 4">
    <name type="scientific">Candidatus Woesebacteria bacterium RIFCSPLOWO2_01_FULL_39_21</name>
    <dbReference type="NCBI Taxonomy" id="1802519"/>
    <lineage>
        <taxon>Bacteria</taxon>
        <taxon>Candidatus Woeseibacteriota</taxon>
    </lineage>
</organism>
<dbReference type="InterPro" id="IPR036291">
    <property type="entry name" value="NAD(P)-bd_dom_sf"/>
</dbReference>
<protein>
    <recommendedName>
        <fullName evidence="5">3-oxoacyl-ACP reductase</fullName>
    </recommendedName>
</protein>